<gene>
    <name evidence="2" type="ORF">C3731_17555</name>
</gene>
<evidence type="ECO:0000256" key="1">
    <source>
        <dbReference type="SAM" id="MobiDB-lite"/>
    </source>
</evidence>
<dbReference type="EMBL" id="PTRC01000033">
    <property type="protein sequence ID" value="PQA72206.1"/>
    <property type="molecule type" value="Genomic_DNA"/>
</dbReference>
<dbReference type="RefSeq" id="WP_104756912.1">
    <property type="nucleotide sequence ID" value="NZ_PTRC01000033.1"/>
</dbReference>
<dbReference type="AlphaFoldDB" id="A0A2S7IW70"/>
<protein>
    <submittedName>
        <fullName evidence="2">Uncharacterized protein</fullName>
    </submittedName>
</protein>
<reference evidence="2 3" key="1">
    <citation type="submission" date="2018-02" db="EMBL/GenBank/DDBJ databases">
        <title>Draft genome sequence of Ochrobactrum oryzae found in Brazil.</title>
        <authorList>
            <person name="Cerdeira L."/>
            <person name="Andrade F."/>
            <person name="Zacariotto T."/>
            <person name="Barbosa B."/>
            <person name="Santos S."/>
            <person name="Cassetari V."/>
            <person name="Lincopan N."/>
        </authorList>
    </citation>
    <scope>NUCLEOTIDE SEQUENCE [LARGE SCALE GENOMIC DNA]</scope>
    <source>
        <strain evidence="2 3">OA447</strain>
    </source>
</reference>
<accession>A0A2S7IW70</accession>
<dbReference type="OrthoDB" id="8366805at2"/>
<feature type="region of interest" description="Disordered" evidence="1">
    <location>
        <begin position="149"/>
        <end position="190"/>
    </location>
</feature>
<keyword evidence="3" id="KW-1185">Reference proteome</keyword>
<feature type="compositionally biased region" description="Basic and acidic residues" evidence="1">
    <location>
        <begin position="170"/>
        <end position="190"/>
    </location>
</feature>
<proteinExistence type="predicted"/>
<dbReference type="Proteomes" id="UP000238493">
    <property type="component" value="Unassembled WGS sequence"/>
</dbReference>
<comment type="caution">
    <text evidence="2">The sequence shown here is derived from an EMBL/GenBank/DDBJ whole genome shotgun (WGS) entry which is preliminary data.</text>
</comment>
<sequence length="190" mass="21909">MSQTYQEWTAKDIEHRILEAADTLMLMPGEKGPTWARGSMPDGKPDSFNMAYGSAPATYKRRPVAAAIDRMYDCWKWINELEKAEDRKLLYGWAYVKARKGMKLSRFALENMMNDRQMRRKIDQLTQMIANNLNRLYQVRLTVGLDSVSENDDNSHQQTVSSEKCATHWRAPDAKPKNIPSLHEKMKPAA</sequence>
<organism evidence="2 3">
    <name type="scientific">Brucella oryzae</name>
    <dbReference type="NCBI Taxonomy" id="335286"/>
    <lineage>
        <taxon>Bacteria</taxon>
        <taxon>Pseudomonadati</taxon>
        <taxon>Pseudomonadota</taxon>
        <taxon>Alphaproteobacteria</taxon>
        <taxon>Hyphomicrobiales</taxon>
        <taxon>Brucellaceae</taxon>
        <taxon>Brucella/Ochrobactrum group</taxon>
        <taxon>Brucella</taxon>
    </lineage>
</organism>
<evidence type="ECO:0000313" key="3">
    <source>
        <dbReference type="Proteomes" id="UP000238493"/>
    </source>
</evidence>
<evidence type="ECO:0000313" key="2">
    <source>
        <dbReference type="EMBL" id="PQA72206.1"/>
    </source>
</evidence>
<name>A0A2S7IW70_9HYPH</name>